<dbReference type="AlphaFoldDB" id="A0AAV4XJR7"/>
<keyword evidence="1" id="KW-0732">Signal</keyword>
<evidence type="ECO:0000313" key="2">
    <source>
        <dbReference type="EMBL" id="GIY94170.1"/>
    </source>
</evidence>
<sequence length="80" mass="9266">MILFEYLKAILLILASKFSFVSSDACFIQTRIEGMIEESRRSTNNFKKCWKIIVPPGSFVQLSLESYTLEYESNNFTITI</sequence>
<evidence type="ECO:0000256" key="1">
    <source>
        <dbReference type="SAM" id="SignalP"/>
    </source>
</evidence>
<accession>A0AAV4XJR7</accession>
<organism evidence="2 3">
    <name type="scientific">Caerostris extrusa</name>
    <name type="common">Bark spider</name>
    <name type="synonym">Caerostris bankana</name>
    <dbReference type="NCBI Taxonomy" id="172846"/>
    <lineage>
        <taxon>Eukaryota</taxon>
        <taxon>Metazoa</taxon>
        <taxon>Ecdysozoa</taxon>
        <taxon>Arthropoda</taxon>
        <taxon>Chelicerata</taxon>
        <taxon>Arachnida</taxon>
        <taxon>Araneae</taxon>
        <taxon>Araneomorphae</taxon>
        <taxon>Entelegynae</taxon>
        <taxon>Araneoidea</taxon>
        <taxon>Araneidae</taxon>
        <taxon>Caerostris</taxon>
    </lineage>
</organism>
<protein>
    <submittedName>
        <fullName evidence="2">Uncharacterized protein</fullName>
    </submittedName>
</protein>
<keyword evidence="3" id="KW-1185">Reference proteome</keyword>
<proteinExistence type="predicted"/>
<gene>
    <name evidence="2" type="ORF">CEXT_383511</name>
</gene>
<dbReference type="EMBL" id="BPLR01000360">
    <property type="protein sequence ID" value="GIY94170.1"/>
    <property type="molecule type" value="Genomic_DNA"/>
</dbReference>
<reference evidence="2 3" key="1">
    <citation type="submission" date="2021-06" db="EMBL/GenBank/DDBJ databases">
        <title>Caerostris extrusa draft genome.</title>
        <authorList>
            <person name="Kono N."/>
            <person name="Arakawa K."/>
        </authorList>
    </citation>
    <scope>NUCLEOTIDE SEQUENCE [LARGE SCALE GENOMIC DNA]</scope>
</reference>
<name>A0AAV4XJR7_CAEEX</name>
<evidence type="ECO:0000313" key="3">
    <source>
        <dbReference type="Proteomes" id="UP001054945"/>
    </source>
</evidence>
<feature type="signal peptide" evidence="1">
    <location>
        <begin position="1"/>
        <end position="23"/>
    </location>
</feature>
<comment type="caution">
    <text evidence="2">The sequence shown here is derived from an EMBL/GenBank/DDBJ whole genome shotgun (WGS) entry which is preliminary data.</text>
</comment>
<dbReference type="Proteomes" id="UP001054945">
    <property type="component" value="Unassembled WGS sequence"/>
</dbReference>
<feature type="chain" id="PRO_5043820110" evidence="1">
    <location>
        <begin position="24"/>
        <end position="80"/>
    </location>
</feature>